<sequence>MVYSTITALAVGLCFIAQSFAVTKDDIYNEAKKHVGSTKWKLVGNTYKCNIFVDDVFADVGAKCPQRHPLMFWKASPIGANEWGNSNSEYVLRTKCYTHISSVSSKQRGDVIAFPSTSGSGHVGIVSYGNQYISAGDKTVDEKAIPSGKPTTVWRYNYNKQGC</sequence>
<dbReference type="InterPro" id="IPR007921">
    <property type="entry name" value="CHAP_dom"/>
</dbReference>
<proteinExistence type="predicted"/>
<dbReference type="Proteomes" id="UP000005408">
    <property type="component" value="Unassembled WGS sequence"/>
</dbReference>
<evidence type="ECO:0000313" key="4">
    <source>
        <dbReference type="Proteomes" id="UP000005408"/>
    </source>
</evidence>
<accession>A0A8W8JAW8</accession>
<protein>
    <recommendedName>
        <fullName evidence="2">Peptidase C51 domain-containing protein</fullName>
    </recommendedName>
</protein>
<reference evidence="3" key="1">
    <citation type="submission" date="2022-08" db="UniProtKB">
        <authorList>
            <consortium name="EnsemblMetazoa"/>
        </authorList>
    </citation>
    <scope>IDENTIFICATION</scope>
    <source>
        <strain evidence="3">05x7-T-G4-1.051#20</strain>
    </source>
</reference>
<keyword evidence="1" id="KW-0732">Signal</keyword>
<dbReference type="InterPro" id="IPR038765">
    <property type="entry name" value="Papain-like_cys_pep_sf"/>
</dbReference>
<dbReference type="OMA" id="GNQYISA"/>
<evidence type="ECO:0000256" key="1">
    <source>
        <dbReference type="SAM" id="SignalP"/>
    </source>
</evidence>
<feature type="signal peptide" evidence="1">
    <location>
        <begin position="1"/>
        <end position="21"/>
    </location>
</feature>
<dbReference type="OrthoDB" id="6142777at2759"/>
<organism evidence="3 4">
    <name type="scientific">Magallana gigas</name>
    <name type="common">Pacific oyster</name>
    <name type="synonym">Crassostrea gigas</name>
    <dbReference type="NCBI Taxonomy" id="29159"/>
    <lineage>
        <taxon>Eukaryota</taxon>
        <taxon>Metazoa</taxon>
        <taxon>Spiralia</taxon>
        <taxon>Lophotrochozoa</taxon>
        <taxon>Mollusca</taxon>
        <taxon>Bivalvia</taxon>
        <taxon>Autobranchia</taxon>
        <taxon>Pteriomorphia</taxon>
        <taxon>Ostreida</taxon>
        <taxon>Ostreoidea</taxon>
        <taxon>Ostreidae</taxon>
        <taxon>Magallana</taxon>
    </lineage>
</organism>
<dbReference type="AlphaFoldDB" id="A0A8W8JAW8"/>
<feature type="chain" id="PRO_5036442426" description="Peptidase C51 domain-containing protein" evidence="1">
    <location>
        <begin position="22"/>
        <end position="163"/>
    </location>
</feature>
<dbReference type="Gene3D" id="3.90.1720.10">
    <property type="entry name" value="endopeptidase domain like (from Nostoc punctiforme)"/>
    <property type="match status" value="1"/>
</dbReference>
<keyword evidence="4" id="KW-1185">Reference proteome</keyword>
<feature type="domain" description="Peptidase C51" evidence="2">
    <location>
        <begin position="46"/>
        <end position="129"/>
    </location>
</feature>
<dbReference type="EnsemblMetazoa" id="G17946.1">
    <property type="protein sequence ID" value="G17946.1:cds"/>
    <property type="gene ID" value="G17946"/>
</dbReference>
<dbReference type="Pfam" id="PF05257">
    <property type="entry name" value="CHAP"/>
    <property type="match status" value="1"/>
</dbReference>
<evidence type="ECO:0000259" key="2">
    <source>
        <dbReference type="Pfam" id="PF05257"/>
    </source>
</evidence>
<evidence type="ECO:0000313" key="3">
    <source>
        <dbReference type="EnsemblMetazoa" id="G17946.1:cds"/>
    </source>
</evidence>
<name>A0A8W8JAW8_MAGGI</name>
<dbReference type="SUPFAM" id="SSF54001">
    <property type="entry name" value="Cysteine proteinases"/>
    <property type="match status" value="1"/>
</dbReference>